<dbReference type="RefSeq" id="WP_013293840.1">
    <property type="nucleotide sequence ID" value="NC_014394.1"/>
</dbReference>
<reference evidence="2 3" key="1">
    <citation type="submission" date="2010-08" db="EMBL/GenBank/DDBJ databases">
        <title>Complete sequence of Gallionella capsiferriformans ES-2.</title>
        <authorList>
            <consortium name="US DOE Joint Genome Institute"/>
            <person name="Lucas S."/>
            <person name="Copeland A."/>
            <person name="Lapidus A."/>
            <person name="Cheng J.-F."/>
            <person name="Bruce D."/>
            <person name="Goodwin L."/>
            <person name="Pitluck S."/>
            <person name="Chertkov O."/>
            <person name="Davenport K.W."/>
            <person name="Detter J.C."/>
            <person name="Han C."/>
            <person name="Tapia R."/>
            <person name="Land M."/>
            <person name="Hauser L."/>
            <person name="Chang Y.-J."/>
            <person name="Jeffries C."/>
            <person name="Kyrpides N."/>
            <person name="Ivanova N."/>
            <person name="Mikhailova N."/>
            <person name="Shelobolina E.S."/>
            <person name="Picardal F."/>
            <person name="Roden E."/>
            <person name="Emerson D."/>
            <person name="Woyke T."/>
        </authorList>
    </citation>
    <scope>NUCLEOTIDE SEQUENCE [LARGE SCALE GENOMIC DNA]</scope>
    <source>
        <strain evidence="2 3">ES-2</strain>
    </source>
</reference>
<proteinExistence type="predicted"/>
<gene>
    <name evidence="2" type="ordered locus">Galf_1899</name>
</gene>
<keyword evidence="1" id="KW-1133">Transmembrane helix</keyword>
<dbReference type="KEGG" id="gca:Galf_1899"/>
<dbReference type="Proteomes" id="UP000001235">
    <property type="component" value="Chromosome"/>
</dbReference>
<accession>D9SHB0</accession>
<organism evidence="2 3">
    <name type="scientific">Gallionella capsiferriformans (strain ES-2)</name>
    <name type="common">Gallionella ferruginea capsiferriformans (strain ES-2)</name>
    <dbReference type="NCBI Taxonomy" id="395494"/>
    <lineage>
        <taxon>Bacteria</taxon>
        <taxon>Pseudomonadati</taxon>
        <taxon>Pseudomonadota</taxon>
        <taxon>Betaproteobacteria</taxon>
        <taxon>Nitrosomonadales</taxon>
        <taxon>Gallionellaceae</taxon>
        <taxon>Gallionella</taxon>
    </lineage>
</organism>
<name>D9SHB0_GALCS</name>
<dbReference type="OrthoDB" id="574313at2"/>
<dbReference type="STRING" id="395494.Galf_1899"/>
<evidence type="ECO:0000313" key="3">
    <source>
        <dbReference type="Proteomes" id="UP000001235"/>
    </source>
</evidence>
<dbReference type="GO" id="GO:0016020">
    <property type="term" value="C:membrane"/>
    <property type="evidence" value="ECO:0007669"/>
    <property type="project" value="InterPro"/>
</dbReference>
<dbReference type="HOGENOM" id="CLU_185260_1_0_4"/>
<evidence type="ECO:0000313" key="2">
    <source>
        <dbReference type="EMBL" id="ADL55907.1"/>
    </source>
</evidence>
<protein>
    <submittedName>
        <fullName evidence="2">Mercury ion transport, MerF</fullName>
    </submittedName>
</protein>
<dbReference type="Gene3D" id="1.10.287.910">
    <property type="entry name" value="bacterial mercury transporter, merf"/>
    <property type="match status" value="1"/>
</dbReference>
<dbReference type="eggNOG" id="ENOG5032YSQ">
    <property type="taxonomic scope" value="Bacteria"/>
</dbReference>
<dbReference type="EMBL" id="CP002159">
    <property type="protein sequence ID" value="ADL55907.1"/>
    <property type="molecule type" value="Genomic_DNA"/>
</dbReference>
<feature type="transmembrane region" description="Helical" evidence="1">
    <location>
        <begin position="12"/>
        <end position="38"/>
    </location>
</feature>
<dbReference type="Pfam" id="PF11431">
    <property type="entry name" value="Transport_MerF"/>
    <property type="match status" value="1"/>
</dbReference>
<dbReference type="InterPro" id="IPR021091">
    <property type="entry name" value="Mercury_ion_transport_MerF"/>
</dbReference>
<keyword evidence="3" id="KW-1185">Reference proteome</keyword>
<dbReference type="NCBIfam" id="NF033565">
    <property type="entry name" value="trans_MerF"/>
    <property type="match status" value="1"/>
</dbReference>
<evidence type="ECO:0000256" key="1">
    <source>
        <dbReference type="SAM" id="Phobius"/>
    </source>
</evidence>
<keyword evidence="1" id="KW-0472">Membrane</keyword>
<dbReference type="AlphaFoldDB" id="D9SHB0"/>
<feature type="transmembrane region" description="Helical" evidence="1">
    <location>
        <begin position="44"/>
        <end position="61"/>
    </location>
</feature>
<keyword evidence="1" id="KW-0812">Transmembrane</keyword>
<sequence length="83" mass="9037" precursor="true">MKNSTLLKIGTFGVIISALCCFTPVLVLLFGAFGLAAWVGYLDYVLMPALLFFVGLIIYAVNRKSKETFAENANCHTSKGQQS</sequence>